<dbReference type="OrthoDB" id="4781at2759"/>
<evidence type="ECO:0000256" key="2">
    <source>
        <dbReference type="ARBA" id="ARBA00023295"/>
    </source>
</evidence>
<dbReference type="AlphaFoldDB" id="A0A0B7NEN9"/>
<evidence type="ECO:0000256" key="4">
    <source>
        <dbReference type="SAM" id="SignalP"/>
    </source>
</evidence>
<evidence type="ECO:0000313" key="7">
    <source>
        <dbReference type="Proteomes" id="UP000054107"/>
    </source>
</evidence>
<accession>A0A0B7NEN9</accession>
<dbReference type="STRING" id="35722.A0A0B7NEN9"/>
<keyword evidence="7" id="KW-1185">Reference proteome</keyword>
<dbReference type="Pfam" id="PF00722">
    <property type="entry name" value="Glyco_hydro_16"/>
    <property type="match status" value="1"/>
</dbReference>
<proteinExistence type="predicted"/>
<dbReference type="PANTHER" id="PTHR31062">
    <property type="entry name" value="XYLOGLUCAN ENDOTRANSGLUCOSYLASE/HYDROLASE PROTEIN 8-RELATED"/>
    <property type="match status" value="1"/>
</dbReference>
<feature type="signal peptide" evidence="4">
    <location>
        <begin position="1"/>
        <end position="17"/>
    </location>
</feature>
<dbReference type="GO" id="GO:0005975">
    <property type="term" value="P:carbohydrate metabolic process"/>
    <property type="evidence" value="ECO:0007669"/>
    <property type="project" value="InterPro"/>
</dbReference>
<keyword evidence="4" id="KW-0732">Signal</keyword>
<evidence type="ECO:0000313" key="6">
    <source>
        <dbReference type="EMBL" id="CEP16946.1"/>
    </source>
</evidence>
<keyword evidence="2" id="KW-0326">Glycosidase</keyword>
<gene>
    <name evidence="6" type="primary">PARPA_11226.1 scaffold 42812</name>
</gene>
<organism evidence="6 7">
    <name type="scientific">Parasitella parasitica</name>
    <dbReference type="NCBI Taxonomy" id="35722"/>
    <lineage>
        <taxon>Eukaryota</taxon>
        <taxon>Fungi</taxon>
        <taxon>Fungi incertae sedis</taxon>
        <taxon>Mucoromycota</taxon>
        <taxon>Mucoromycotina</taxon>
        <taxon>Mucoromycetes</taxon>
        <taxon>Mucorales</taxon>
        <taxon>Mucorineae</taxon>
        <taxon>Mucoraceae</taxon>
        <taxon>Parasitella</taxon>
    </lineage>
</organism>
<evidence type="ECO:0000256" key="3">
    <source>
        <dbReference type="SAM" id="MobiDB-lite"/>
    </source>
</evidence>
<evidence type="ECO:0000259" key="5">
    <source>
        <dbReference type="PROSITE" id="PS51762"/>
    </source>
</evidence>
<dbReference type="PROSITE" id="PS51762">
    <property type="entry name" value="GH16_2"/>
    <property type="match status" value="1"/>
</dbReference>
<reference evidence="6 7" key="1">
    <citation type="submission" date="2014-09" db="EMBL/GenBank/DDBJ databases">
        <authorList>
            <person name="Ellenberger Sabrina"/>
        </authorList>
    </citation>
    <scope>NUCLEOTIDE SEQUENCE [LARGE SCALE GENOMIC DNA]</scope>
    <source>
        <strain evidence="6 7">CBS 412.66</strain>
    </source>
</reference>
<dbReference type="EMBL" id="LN733376">
    <property type="protein sequence ID" value="CEP16946.1"/>
    <property type="molecule type" value="Genomic_DNA"/>
</dbReference>
<dbReference type="SUPFAM" id="SSF49899">
    <property type="entry name" value="Concanavalin A-like lectins/glucanases"/>
    <property type="match status" value="1"/>
</dbReference>
<feature type="chain" id="PRO_5002120345" description="GH16 domain-containing protein" evidence="4">
    <location>
        <begin position="18"/>
        <end position="307"/>
    </location>
</feature>
<keyword evidence="1" id="KW-0378">Hydrolase</keyword>
<dbReference type="InterPro" id="IPR013320">
    <property type="entry name" value="ConA-like_dom_sf"/>
</dbReference>
<feature type="domain" description="GH16" evidence="5">
    <location>
        <begin position="1"/>
        <end position="243"/>
    </location>
</feature>
<sequence>MFRPLFFIALLGSLVSAANLNKCTSGTTTFSHGVGNWAEERGLSNGWKVTNEGLVLTLEAPKKIVRMTNSSDNNNPYNKYESPTSPNFVYSTLLHYGTVSYIVKVADKAGAVTAATLMAPGGDEIDFEMLGADHNKVQTNFFYGPTPVYVVNSRDTEVDINTTSGFHNYTIDWSPERINFYVDRKLIRTAKNDNDCNEKGNCTYPTHAAAIEIGLWDASTVSSTAQWARGPIDWTTGETINATVKSVTVKCNSKTIVHYTLFAYSTSDAPRNHPNGFQGESNLTSDTNAERNARSNGRSCFVNVIES</sequence>
<evidence type="ECO:0000256" key="1">
    <source>
        <dbReference type="ARBA" id="ARBA00022801"/>
    </source>
</evidence>
<dbReference type="GO" id="GO:0004553">
    <property type="term" value="F:hydrolase activity, hydrolyzing O-glycosyl compounds"/>
    <property type="evidence" value="ECO:0007669"/>
    <property type="project" value="InterPro"/>
</dbReference>
<name>A0A0B7NEN9_9FUNG</name>
<dbReference type="Proteomes" id="UP000054107">
    <property type="component" value="Unassembled WGS sequence"/>
</dbReference>
<dbReference type="InterPro" id="IPR000757">
    <property type="entry name" value="Beta-glucanase-like"/>
</dbReference>
<feature type="compositionally biased region" description="Polar residues" evidence="3">
    <location>
        <begin position="278"/>
        <end position="287"/>
    </location>
</feature>
<dbReference type="Gene3D" id="2.60.120.200">
    <property type="match status" value="1"/>
</dbReference>
<feature type="region of interest" description="Disordered" evidence="3">
    <location>
        <begin position="271"/>
        <end position="295"/>
    </location>
</feature>
<protein>
    <recommendedName>
        <fullName evidence="5">GH16 domain-containing protein</fullName>
    </recommendedName>
</protein>
<dbReference type="InterPro" id="IPR044791">
    <property type="entry name" value="Beta-glucanase/XTH"/>
</dbReference>